<proteinExistence type="predicted"/>
<evidence type="ECO:0000313" key="2">
    <source>
        <dbReference type="EMBL" id="KAJ4463908.1"/>
    </source>
</evidence>
<feature type="region of interest" description="Disordered" evidence="1">
    <location>
        <begin position="185"/>
        <end position="269"/>
    </location>
</feature>
<feature type="region of interest" description="Disordered" evidence="1">
    <location>
        <begin position="310"/>
        <end position="354"/>
    </location>
</feature>
<evidence type="ECO:0000256" key="1">
    <source>
        <dbReference type="SAM" id="MobiDB-lite"/>
    </source>
</evidence>
<reference evidence="2" key="1">
    <citation type="submission" date="2022-08" db="EMBL/GenBank/DDBJ databases">
        <authorList>
            <consortium name="DOE Joint Genome Institute"/>
            <person name="Min B."/>
            <person name="Riley R."/>
            <person name="Sierra-Patev S."/>
            <person name="Naranjo-Ortiz M."/>
            <person name="Looney B."/>
            <person name="Konkel Z."/>
            <person name="Slot J.C."/>
            <person name="Sakamoto Y."/>
            <person name="Steenwyk J.L."/>
            <person name="Rokas A."/>
            <person name="Carro J."/>
            <person name="Camarero S."/>
            <person name="Ferreira P."/>
            <person name="Molpeceres G."/>
            <person name="Ruiz-Duenas F.J."/>
            <person name="Serrano A."/>
            <person name="Henrissat B."/>
            <person name="Drula E."/>
            <person name="Hughes K.W."/>
            <person name="Mata J.L."/>
            <person name="Ishikawa N.K."/>
            <person name="Vargas-Isla R."/>
            <person name="Ushijima S."/>
            <person name="Smith C.A."/>
            <person name="Ahrendt S."/>
            <person name="Andreopoulos W."/>
            <person name="He G."/>
            <person name="Labutti K."/>
            <person name="Lipzen A."/>
            <person name="Ng V."/>
            <person name="Sandor L."/>
            <person name="Barry K."/>
            <person name="Martinez A.T."/>
            <person name="Xiao Y."/>
            <person name="Gibbons J.G."/>
            <person name="Terashima K."/>
            <person name="Hibbett D.S."/>
            <person name="Grigoriev I.V."/>
        </authorList>
    </citation>
    <scope>NUCLEOTIDE SEQUENCE</scope>
    <source>
        <strain evidence="2">Sp2 HRB7682 ss15</strain>
    </source>
</reference>
<name>A0A9W8ZQ25_9AGAR</name>
<accession>A0A9W8ZQ25</accession>
<feature type="compositionally biased region" description="Acidic residues" evidence="1">
    <location>
        <begin position="321"/>
        <end position="332"/>
    </location>
</feature>
<sequence length="662" mass="72841">MASSASPTRTGASSTLLPASLAEAQKLIAGLKLKSSQPLFFESDSFQRLSEGDYSPPILDSQNSPDHDSSRPFPAFSYPSALVPLCFPPGSSRHLSVASGLDLFCSASMITQILHPLLEAFLWIREKLLMPLKRQHLFYLEQQWGIPFNHQSSFLGPSDFKQFPVIPIPFYPFVSLRSSMTETRLLPGGPRIPSPVEDSFESSEENQSVAPPKHNKRKRELTSLMADASTILDRRSNIKSPLKEDRPVLPKASSSKKKVEKPVPKSKVTARSKTTVKVVEESRVSPESEELATPSYQIKRVRLPPRLRQAAKGKARQMEVLDVEESDTEEEVVPPPSKRLKSSKSAPAPPKASNFRPALLIDEQGHLKLPGDSVEGFTPFKRIEHTRNSAPLQRQNPIFDVNPEFLDLGVILTTQKASFTMQDLLQINRSIRDPSIPAQACVSALSRGEFNPNASRLPGLKYVDLAMDALNALHVATTSSTLNLTNSLRCTQLDRLGALFDQARQSFLRSFLDLQQAGQDPIVVLEALKAAEPQRESISVEDWTLLATLFQWSSPFNLNGLKFDNRTPAEWIDLLRSIHSGATSATVTMDGHLVDTSQPPEAAVEVSETLDPQDSPPITVVEKASGVEDLASLSEGSPIQTELDLPQIESLTESTLAPEKGI</sequence>
<dbReference type="AlphaFoldDB" id="A0A9W8ZQ25"/>
<dbReference type="EMBL" id="JANVFS010000064">
    <property type="protein sequence ID" value="KAJ4463908.1"/>
    <property type="molecule type" value="Genomic_DNA"/>
</dbReference>
<reference evidence="2" key="2">
    <citation type="journal article" date="2023" name="Proc. Natl. Acad. Sci. U.S.A.">
        <title>A global phylogenomic analysis of the shiitake genus Lentinula.</title>
        <authorList>
            <person name="Sierra-Patev S."/>
            <person name="Min B."/>
            <person name="Naranjo-Ortiz M."/>
            <person name="Looney B."/>
            <person name="Konkel Z."/>
            <person name="Slot J.C."/>
            <person name="Sakamoto Y."/>
            <person name="Steenwyk J.L."/>
            <person name="Rokas A."/>
            <person name="Carro J."/>
            <person name="Camarero S."/>
            <person name="Ferreira P."/>
            <person name="Molpeceres G."/>
            <person name="Ruiz-Duenas F.J."/>
            <person name="Serrano A."/>
            <person name="Henrissat B."/>
            <person name="Drula E."/>
            <person name="Hughes K.W."/>
            <person name="Mata J.L."/>
            <person name="Ishikawa N.K."/>
            <person name="Vargas-Isla R."/>
            <person name="Ushijima S."/>
            <person name="Smith C.A."/>
            <person name="Donoghue J."/>
            <person name="Ahrendt S."/>
            <person name="Andreopoulos W."/>
            <person name="He G."/>
            <person name="LaButti K."/>
            <person name="Lipzen A."/>
            <person name="Ng V."/>
            <person name="Riley R."/>
            <person name="Sandor L."/>
            <person name="Barry K."/>
            <person name="Martinez A.T."/>
            <person name="Xiao Y."/>
            <person name="Gibbons J.G."/>
            <person name="Terashima K."/>
            <person name="Grigoriev I.V."/>
            <person name="Hibbett D."/>
        </authorList>
    </citation>
    <scope>NUCLEOTIDE SEQUENCE</scope>
    <source>
        <strain evidence="2">Sp2 HRB7682 ss15</strain>
    </source>
</reference>
<feature type="compositionally biased region" description="Basic and acidic residues" evidence="1">
    <location>
        <begin position="232"/>
        <end position="248"/>
    </location>
</feature>
<dbReference type="Proteomes" id="UP001150238">
    <property type="component" value="Unassembled WGS sequence"/>
</dbReference>
<organism evidence="2 3">
    <name type="scientific">Lentinula lateritia</name>
    <dbReference type="NCBI Taxonomy" id="40482"/>
    <lineage>
        <taxon>Eukaryota</taxon>
        <taxon>Fungi</taxon>
        <taxon>Dikarya</taxon>
        <taxon>Basidiomycota</taxon>
        <taxon>Agaricomycotina</taxon>
        <taxon>Agaricomycetes</taxon>
        <taxon>Agaricomycetidae</taxon>
        <taxon>Agaricales</taxon>
        <taxon>Marasmiineae</taxon>
        <taxon>Omphalotaceae</taxon>
        <taxon>Lentinula</taxon>
    </lineage>
</organism>
<feature type="region of interest" description="Disordered" evidence="1">
    <location>
        <begin position="633"/>
        <end position="662"/>
    </location>
</feature>
<gene>
    <name evidence="2" type="ORF">C8J55DRAFT_567188</name>
</gene>
<protein>
    <submittedName>
        <fullName evidence="2">Uncharacterized protein</fullName>
    </submittedName>
</protein>
<comment type="caution">
    <text evidence="2">The sequence shown here is derived from an EMBL/GenBank/DDBJ whole genome shotgun (WGS) entry which is preliminary data.</text>
</comment>
<feature type="region of interest" description="Disordered" evidence="1">
    <location>
        <begin position="598"/>
        <end position="617"/>
    </location>
</feature>
<evidence type="ECO:0000313" key="3">
    <source>
        <dbReference type="Proteomes" id="UP001150238"/>
    </source>
</evidence>